<reference evidence="3" key="1">
    <citation type="submission" date="2017-01" db="EMBL/GenBank/DDBJ databases">
        <authorList>
            <person name="Varghese N."/>
            <person name="Submissions S."/>
        </authorList>
    </citation>
    <scope>NUCLEOTIDE SEQUENCE [LARGE SCALE GENOMIC DNA]</scope>
    <source>
        <strain evidence="3">CGMCC 1.7737</strain>
    </source>
</reference>
<dbReference type="AlphaFoldDB" id="A0A1N6V858"/>
<feature type="compositionally biased region" description="Basic and acidic residues" evidence="1">
    <location>
        <begin position="15"/>
        <end position="24"/>
    </location>
</feature>
<dbReference type="OrthoDB" id="317850at2157"/>
<gene>
    <name evidence="2" type="ORF">SAMN05421858_0245</name>
</gene>
<proteinExistence type="predicted"/>
<name>A0A1N6V858_9EURY</name>
<feature type="region of interest" description="Disordered" evidence="1">
    <location>
        <begin position="1"/>
        <end position="29"/>
    </location>
</feature>
<dbReference type="InterPro" id="IPR043899">
    <property type="entry name" value="DUF5789"/>
</dbReference>
<keyword evidence="3" id="KW-1185">Reference proteome</keyword>
<dbReference type="Proteomes" id="UP000186914">
    <property type="component" value="Unassembled WGS sequence"/>
</dbReference>
<feature type="compositionally biased region" description="Acidic residues" evidence="1">
    <location>
        <begin position="94"/>
        <end position="104"/>
    </location>
</feature>
<dbReference type="Pfam" id="PF19102">
    <property type="entry name" value="DUF5789"/>
    <property type="match status" value="1"/>
</dbReference>
<feature type="compositionally biased region" description="Basic and acidic residues" evidence="1">
    <location>
        <begin position="78"/>
        <end position="89"/>
    </location>
</feature>
<evidence type="ECO:0008006" key="4">
    <source>
        <dbReference type="Google" id="ProtNLM"/>
    </source>
</evidence>
<evidence type="ECO:0000256" key="1">
    <source>
        <dbReference type="SAM" id="MobiDB-lite"/>
    </source>
</evidence>
<feature type="region of interest" description="Disordered" evidence="1">
    <location>
        <begin position="76"/>
        <end position="104"/>
    </location>
</feature>
<dbReference type="EMBL" id="FTNO01000001">
    <property type="protein sequence ID" value="SIQ73909.1"/>
    <property type="molecule type" value="Genomic_DNA"/>
</dbReference>
<evidence type="ECO:0000313" key="3">
    <source>
        <dbReference type="Proteomes" id="UP000186914"/>
    </source>
</evidence>
<protein>
    <recommendedName>
        <fullName evidence="4">DUF2795 domain-containing protein</fullName>
    </recommendedName>
</protein>
<dbReference type="RefSeq" id="WP_076427269.1">
    <property type="nucleotide sequence ID" value="NZ_FTNO01000001.1"/>
</dbReference>
<accession>A0A1N6V858</accession>
<organism evidence="2 3">
    <name type="scientific">Haladaptatus litoreus</name>
    <dbReference type="NCBI Taxonomy" id="553468"/>
    <lineage>
        <taxon>Archaea</taxon>
        <taxon>Methanobacteriati</taxon>
        <taxon>Methanobacteriota</taxon>
        <taxon>Stenosarchaea group</taxon>
        <taxon>Halobacteria</taxon>
        <taxon>Halobacteriales</taxon>
        <taxon>Haladaptataceae</taxon>
        <taxon>Haladaptatus</taxon>
    </lineage>
</organism>
<sequence length="104" mass="11680">MADEDREMGVELGELADKLDEHDYPASSDDLVEEYGDYEIEYSNGSERFEEVIGPLNETYESADGVRQSILNMADSEAVGRQRYSDRGGTEQSSPEDDPDQESF</sequence>
<evidence type="ECO:0000313" key="2">
    <source>
        <dbReference type="EMBL" id="SIQ73909.1"/>
    </source>
</evidence>